<accession>A0ABW7FIG1</accession>
<sequence>MNHRARILPADWPTRPTNAPQGRPEQGWPVRRCTPAPAANFDGCGCSLGREVCSCAGQPVEAASACTEIGCDEGEPLSVAEAVRFWAWVCMPAFAGVIGFAAVVWAFKP</sequence>
<evidence type="ECO:0000313" key="3">
    <source>
        <dbReference type="EMBL" id="MFG6441113.1"/>
    </source>
</evidence>
<dbReference type="RefSeq" id="WP_394397438.1">
    <property type="nucleotide sequence ID" value="NZ_JBIGHW010000004.1"/>
</dbReference>
<protein>
    <recommendedName>
        <fullName evidence="5">Integral membrane protein</fullName>
    </recommendedName>
</protein>
<proteinExistence type="predicted"/>
<keyword evidence="2" id="KW-0472">Membrane</keyword>
<gene>
    <name evidence="3" type="ORF">ACG0Z3_10530</name>
</gene>
<dbReference type="EMBL" id="JBIGHW010000004">
    <property type="protein sequence ID" value="MFG6441113.1"/>
    <property type="molecule type" value="Genomic_DNA"/>
</dbReference>
<keyword evidence="2" id="KW-0812">Transmembrane</keyword>
<comment type="caution">
    <text evidence="3">The sequence shown here is derived from an EMBL/GenBank/DDBJ whole genome shotgun (WGS) entry which is preliminary data.</text>
</comment>
<reference evidence="3 4" key="1">
    <citation type="submission" date="2024-08" db="EMBL/GenBank/DDBJ databases">
        <authorList>
            <person name="Lu H."/>
        </authorList>
    </citation>
    <scope>NUCLEOTIDE SEQUENCE [LARGE SCALE GENOMIC DNA]</scope>
    <source>
        <strain evidence="3 4">LKC17W</strain>
    </source>
</reference>
<feature type="region of interest" description="Disordered" evidence="1">
    <location>
        <begin position="1"/>
        <end position="29"/>
    </location>
</feature>
<dbReference type="Proteomes" id="UP001606301">
    <property type="component" value="Unassembled WGS sequence"/>
</dbReference>
<name>A0ABW7FIG1_9BURK</name>
<feature type="transmembrane region" description="Helical" evidence="2">
    <location>
        <begin position="85"/>
        <end position="107"/>
    </location>
</feature>
<evidence type="ECO:0000313" key="4">
    <source>
        <dbReference type="Proteomes" id="UP001606301"/>
    </source>
</evidence>
<organism evidence="3 4">
    <name type="scientific">Pelomonas margarita</name>
    <dbReference type="NCBI Taxonomy" id="3299031"/>
    <lineage>
        <taxon>Bacteria</taxon>
        <taxon>Pseudomonadati</taxon>
        <taxon>Pseudomonadota</taxon>
        <taxon>Betaproteobacteria</taxon>
        <taxon>Burkholderiales</taxon>
        <taxon>Sphaerotilaceae</taxon>
        <taxon>Roseateles</taxon>
    </lineage>
</organism>
<keyword evidence="4" id="KW-1185">Reference proteome</keyword>
<evidence type="ECO:0000256" key="2">
    <source>
        <dbReference type="SAM" id="Phobius"/>
    </source>
</evidence>
<evidence type="ECO:0008006" key="5">
    <source>
        <dbReference type="Google" id="ProtNLM"/>
    </source>
</evidence>
<evidence type="ECO:0000256" key="1">
    <source>
        <dbReference type="SAM" id="MobiDB-lite"/>
    </source>
</evidence>
<keyword evidence="2" id="KW-1133">Transmembrane helix</keyword>